<evidence type="ECO:0000256" key="2">
    <source>
        <dbReference type="SAM" id="SignalP"/>
    </source>
</evidence>
<protein>
    <submittedName>
        <fullName evidence="3">Rhoptry-associated protein, putative</fullName>
    </submittedName>
</protein>
<dbReference type="InterPro" id="IPR004318">
    <property type="entry name" value="RAP-1"/>
</dbReference>
<evidence type="ECO:0000313" key="4">
    <source>
        <dbReference type="EMBL" id="SVP89983.1"/>
    </source>
</evidence>
<proteinExistence type="predicted"/>
<dbReference type="VEuPathDB" id="PiroplasmaDB:TA05705"/>
<dbReference type="EMBL" id="UIVT01000001">
    <property type="protein sequence ID" value="SVP88839.1"/>
    <property type="molecule type" value="Genomic_DNA"/>
</dbReference>
<evidence type="ECO:0000313" key="3">
    <source>
        <dbReference type="EMBL" id="SVP88839.1"/>
    </source>
</evidence>
<dbReference type="Pfam" id="PF03085">
    <property type="entry name" value="RAP-1"/>
    <property type="match status" value="2"/>
</dbReference>
<name>A0A3B0MYC6_THEAN</name>
<feature type="region of interest" description="Disordered" evidence="1">
    <location>
        <begin position="693"/>
        <end position="725"/>
    </location>
</feature>
<feature type="chain" id="PRO_5036076038" evidence="2">
    <location>
        <begin position="22"/>
        <end position="725"/>
    </location>
</feature>
<feature type="compositionally biased region" description="Acidic residues" evidence="1">
    <location>
        <begin position="716"/>
        <end position="725"/>
    </location>
</feature>
<dbReference type="EMBL" id="UIVS01000001">
    <property type="protein sequence ID" value="SVP89983.1"/>
    <property type="molecule type" value="Genomic_DNA"/>
</dbReference>
<evidence type="ECO:0000256" key="1">
    <source>
        <dbReference type="SAM" id="MobiDB-lite"/>
    </source>
</evidence>
<organism evidence="3">
    <name type="scientific">Theileria annulata</name>
    <dbReference type="NCBI Taxonomy" id="5874"/>
    <lineage>
        <taxon>Eukaryota</taxon>
        <taxon>Sar</taxon>
        <taxon>Alveolata</taxon>
        <taxon>Apicomplexa</taxon>
        <taxon>Aconoidasida</taxon>
        <taxon>Piroplasmida</taxon>
        <taxon>Theileriidae</taxon>
        <taxon>Theileria</taxon>
    </lineage>
</organism>
<sequence>MSVKHSLLIILALSLFRPGNSIGRRTRPRRALSPELMSDDDSEDSDYKETSHRKPPRRFPSKTLEPENLKSTHQGSINEVFDNLKAVEVDELHDKELEKLKSEEFDDLMSKKYEELHDKELQDLMTKEYEELLRKETEDSKSKELEELKTKGLERLKSKKLEDLKSKESESSKTEESDRPKYIKSSVKLDRVTEMMSEYLSKNTVDSKKFCKYDLESCVVFINAYTERCLNGDCFTLDNAPVVALPNGLKINLPFLNQYAFALGVFEDSGAWQKSKFYNLYRKIKNRIYRNEERTIESFNSKMTRINFGKTNFGNDFNRMILTEVLYKATLHYLAYLAESPLAKYMNKWKLMRFFFRLRQTSWLTSAAKNVAKSKTLEIGMRDLQMVIDSYLLYLKVSGVVEPERLTISYSKLVKHSIIKVLGTKVVSALMSDYILTMPPLLSDFCKTGSSDKQPVEKNTVPYASVNCRDMVTDYLERCQDGNCISLDNRMLLDGKDYLNVDLPDLDQVNVAVTIFVNSRAHKNLILDFIFRRKSRITQNQFIDRVYNENLKELKFNNRDHEMLGRYLYYDTLYFKIRSLKNRIKLFFSKKIETQLRSFLEPLVKSTPVRINKVKLGLIFAAYRNYLFENNFAKDRDKLISFVQVCHEVFMSFTDANFVGGKKKKKTKHLEPEEGTPEEVEFDYEKENKRLYEGEGFGGDSTVQTRSHNKPTKLEDTEEFMEDEY</sequence>
<gene>
    <name evidence="3" type="ORF">TAT_000069100</name>
    <name evidence="4" type="ORF">TAV_000068600</name>
</gene>
<reference evidence="3" key="1">
    <citation type="submission" date="2018-07" db="EMBL/GenBank/DDBJ databases">
        <authorList>
            <person name="Quirk P.G."/>
            <person name="Krulwich T.A."/>
        </authorList>
    </citation>
    <scope>NUCLEOTIDE SEQUENCE</scope>
    <source>
        <strain evidence="3">Anand</strain>
    </source>
</reference>
<dbReference type="AlphaFoldDB" id="A0A3B0MYC6"/>
<feature type="signal peptide" evidence="2">
    <location>
        <begin position="1"/>
        <end position="21"/>
    </location>
</feature>
<accession>A0A3B0MYC6</accession>
<feature type="region of interest" description="Disordered" evidence="1">
    <location>
        <begin position="22"/>
        <end position="76"/>
    </location>
</feature>
<keyword evidence="2" id="KW-0732">Signal</keyword>
<feature type="region of interest" description="Disordered" evidence="1">
    <location>
        <begin position="162"/>
        <end position="181"/>
    </location>
</feature>